<comment type="similarity">
    <text evidence="1">Belongs to the arrestin family.</text>
</comment>
<dbReference type="GO" id="GO:0015031">
    <property type="term" value="P:protein transport"/>
    <property type="evidence" value="ECO:0007669"/>
    <property type="project" value="TreeGrafter"/>
</dbReference>
<feature type="domain" description="Arrestin C-terminal-like" evidence="3">
    <location>
        <begin position="180"/>
        <end position="314"/>
    </location>
</feature>
<name>A0A9P1MUR7_9PELO</name>
<dbReference type="SMART" id="SM01017">
    <property type="entry name" value="Arrestin_C"/>
    <property type="match status" value="1"/>
</dbReference>
<comment type="caution">
    <text evidence="4">The sequence shown here is derived from an EMBL/GenBank/DDBJ whole genome shotgun (WGS) entry which is preliminary data.</text>
</comment>
<protein>
    <recommendedName>
        <fullName evidence="3">Arrestin C-terminal-like domain-containing protein</fullName>
    </recommendedName>
</protein>
<reference evidence="4" key="1">
    <citation type="submission" date="2022-11" db="EMBL/GenBank/DDBJ databases">
        <authorList>
            <person name="Kikuchi T."/>
        </authorList>
    </citation>
    <scope>NUCLEOTIDE SEQUENCE</scope>
    <source>
        <strain evidence="4">PS1010</strain>
    </source>
</reference>
<dbReference type="GO" id="GO:0005737">
    <property type="term" value="C:cytoplasm"/>
    <property type="evidence" value="ECO:0007669"/>
    <property type="project" value="TreeGrafter"/>
</dbReference>
<dbReference type="InterPro" id="IPR014752">
    <property type="entry name" value="Arrestin-like_C"/>
</dbReference>
<dbReference type="Gene3D" id="2.60.40.640">
    <property type="match status" value="2"/>
</dbReference>
<dbReference type="AlphaFoldDB" id="A0A9P1MUR7"/>
<dbReference type="SUPFAM" id="SSF81296">
    <property type="entry name" value="E set domains"/>
    <property type="match status" value="2"/>
</dbReference>
<dbReference type="Pfam" id="PF00339">
    <property type="entry name" value="Arrestin_N"/>
    <property type="match status" value="1"/>
</dbReference>
<dbReference type="Pfam" id="PF02752">
    <property type="entry name" value="Arrestin_C"/>
    <property type="match status" value="1"/>
</dbReference>
<dbReference type="Proteomes" id="UP001152747">
    <property type="component" value="Unassembled WGS sequence"/>
</dbReference>
<evidence type="ECO:0000256" key="1">
    <source>
        <dbReference type="ARBA" id="ARBA00005298"/>
    </source>
</evidence>
<dbReference type="EMBL" id="CANHGI010000002">
    <property type="protein sequence ID" value="CAI5440889.1"/>
    <property type="molecule type" value="Genomic_DNA"/>
</dbReference>
<keyword evidence="5" id="KW-1185">Reference proteome</keyword>
<feature type="region of interest" description="Disordered" evidence="2">
    <location>
        <begin position="339"/>
        <end position="382"/>
    </location>
</feature>
<dbReference type="InterPro" id="IPR011021">
    <property type="entry name" value="Arrestin-like_N"/>
</dbReference>
<dbReference type="PANTHER" id="PTHR11188">
    <property type="entry name" value="ARRESTIN DOMAIN CONTAINING PROTEIN"/>
    <property type="match status" value="1"/>
</dbReference>
<dbReference type="PANTHER" id="PTHR11188:SF178">
    <property type="entry name" value="ARRESTIN C-TERMINAL-LIKE DOMAIN-CONTAINING PROTEIN"/>
    <property type="match status" value="1"/>
</dbReference>
<dbReference type="InterPro" id="IPR050357">
    <property type="entry name" value="Arrestin_domain-protein"/>
</dbReference>
<dbReference type="InterPro" id="IPR011022">
    <property type="entry name" value="Arrestin_C-like"/>
</dbReference>
<feature type="compositionally biased region" description="Pro residues" evidence="2">
    <location>
        <begin position="345"/>
        <end position="358"/>
    </location>
</feature>
<dbReference type="InterPro" id="IPR014756">
    <property type="entry name" value="Ig_E-set"/>
</dbReference>
<evidence type="ECO:0000259" key="3">
    <source>
        <dbReference type="SMART" id="SM01017"/>
    </source>
</evidence>
<dbReference type="OrthoDB" id="2333384at2759"/>
<evidence type="ECO:0000313" key="4">
    <source>
        <dbReference type="EMBL" id="CAI5440889.1"/>
    </source>
</evidence>
<evidence type="ECO:0000313" key="5">
    <source>
        <dbReference type="Proteomes" id="UP001152747"/>
    </source>
</evidence>
<gene>
    <name evidence="4" type="ORF">CAMP_LOCUS3526</name>
</gene>
<organism evidence="4 5">
    <name type="scientific">Caenorhabditis angaria</name>
    <dbReference type="NCBI Taxonomy" id="860376"/>
    <lineage>
        <taxon>Eukaryota</taxon>
        <taxon>Metazoa</taxon>
        <taxon>Ecdysozoa</taxon>
        <taxon>Nematoda</taxon>
        <taxon>Chromadorea</taxon>
        <taxon>Rhabditida</taxon>
        <taxon>Rhabditina</taxon>
        <taxon>Rhabditomorpha</taxon>
        <taxon>Rhabditoidea</taxon>
        <taxon>Rhabditidae</taxon>
        <taxon>Peloderinae</taxon>
        <taxon>Caenorhabditis</taxon>
    </lineage>
</organism>
<evidence type="ECO:0000256" key="2">
    <source>
        <dbReference type="SAM" id="MobiDB-lite"/>
    </source>
</evidence>
<accession>A0A9P1MUR7</accession>
<sequence>MSNSLQIEFINSPHGVYFPGQIVDGRVVLNSEETIKARFLKVCIHGSAETHWSESERRSRTNSEGKFENFTEHVKFASKIDYLNAETVVWTCADGSNKLPRGMHIFEFKFQLPIGLPPSFEGFHGHIRYSIHVELDRVWSWNKKTKKCFSVIPIFDLNQIPSAINPMVNTISKNMGLVFKKGLISMTVNLPKRGFVAGESIQILANIQNQTKLEIIQIRAKLMQLSTYQAARGHHFAKKHEDKQVAETRQQLHICGKAAQQLALNLRVPACVPSFTNCPILSVEYFLSVKIDVNKLMGSTLKCEFPIIIGTMPVVGPLATQVIPVAATQMVPGYPVAQEAAPSAPSAPPSYPSAPLPSAPEAYSQNPPSYEEATGNTVKGEDFGAFAPRYPVFNNLPLPTAPPMEKM</sequence>
<proteinExistence type="inferred from homology"/>